<dbReference type="GO" id="GO:0031490">
    <property type="term" value="F:chromatin DNA binding"/>
    <property type="evidence" value="ECO:0007669"/>
    <property type="project" value="InterPro"/>
</dbReference>
<proteinExistence type="predicted"/>
<dbReference type="GO" id="GO:0003713">
    <property type="term" value="F:transcription coactivator activity"/>
    <property type="evidence" value="ECO:0007669"/>
    <property type="project" value="InterPro"/>
</dbReference>
<dbReference type="EMBL" id="CABITT030000005">
    <property type="protein sequence ID" value="VVB03934.1"/>
    <property type="molecule type" value="Genomic_DNA"/>
</dbReference>
<dbReference type="PANTHER" id="PTHR33137:SF4">
    <property type="entry name" value="MEDIATOR OF RNA POLYMERASE II TRANSCRIPTION SUBUNIT 15A-RELATED"/>
    <property type="match status" value="1"/>
</dbReference>
<dbReference type="InterPro" id="IPR044661">
    <property type="entry name" value="MED15a/b/c-like"/>
</dbReference>
<accession>A0A565BRD5</accession>
<reference evidence="1" key="1">
    <citation type="submission" date="2019-07" db="EMBL/GenBank/DDBJ databases">
        <authorList>
            <person name="Dittberner H."/>
        </authorList>
    </citation>
    <scope>NUCLEOTIDE SEQUENCE [LARGE SCALE GENOMIC DNA]</scope>
</reference>
<dbReference type="OrthoDB" id="1306329at2759"/>
<name>A0A565BRD5_9BRAS</name>
<evidence type="ECO:0000313" key="1">
    <source>
        <dbReference type="EMBL" id="VVB03934.1"/>
    </source>
</evidence>
<keyword evidence="2" id="KW-1185">Reference proteome</keyword>
<gene>
    <name evidence="1" type="ORF">ANE_LOCUS14378</name>
</gene>
<protein>
    <submittedName>
        <fullName evidence="1">Uncharacterized protein</fullName>
    </submittedName>
</protein>
<evidence type="ECO:0000313" key="2">
    <source>
        <dbReference type="Proteomes" id="UP000489600"/>
    </source>
</evidence>
<dbReference type="PANTHER" id="PTHR33137">
    <property type="entry name" value="MEDIATOR OF RNA POLYMERASE II TRANSCRIPTION SUBUNIT 15A-RELATED"/>
    <property type="match status" value="1"/>
</dbReference>
<organism evidence="1 2">
    <name type="scientific">Arabis nemorensis</name>
    <dbReference type="NCBI Taxonomy" id="586526"/>
    <lineage>
        <taxon>Eukaryota</taxon>
        <taxon>Viridiplantae</taxon>
        <taxon>Streptophyta</taxon>
        <taxon>Embryophyta</taxon>
        <taxon>Tracheophyta</taxon>
        <taxon>Spermatophyta</taxon>
        <taxon>Magnoliopsida</taxon>
        <taxon>eudicotyledons</taxon>
        <taxon>Gunneridae</taxon>
        <taxon>Pentapetalae</taxon>
        <taxon>rosids</taxon>
        <taxon>malvids</taxon>
        <taxon>Brassicales</taxon>
        <taxon>Brassicaceae</taxon>
        <taxon>Arabideae</taxon>
        <taxon>Arabis</taxon>
    </lineage>
</organism>
<dbReference type="AlphaFoldDB" id="A0A565BRD5"/>
<sequence length="59" mass="7283">MANRNGGDWQEETYQKIKSMREKYFPELKAFYQILEARMNREYSLPQQQRLQKARSRLK</sequence>
<comment type="caution">
    <text evidence="1">The sequence shown here is derived from an EMBL/GenBank/DDBJ whole genome shotgun (WGS) entry which is preliminary data.</text>
</comment>
<dbReference type="Proteomes" id="UP000489600">
    <property type="component" value="Unassembled WGS sequence"/>
</dbReference>